<feature type="region of interest" description="Disordered" evidence="8">
    <location>
        <begin position="85"/>
        <end position="195"/>
    </location>
</feature>
<keyword evidence="6 9" id="KW-0472">Membrane</keyword>
<evidence type="ECO:0000256" key="8">
    <source>
        <dbReference type="SAM" id="MobiDB-lite"/>
    </source>
</evidence>
<keyword evidence="2 9" id="KW-0812">Transmembrane</keyword>
<gene>
    <name evidence="10" type="ORF">N0F65_006200</name>
</gene>
<sequence>MNWVNSSLQLAGSLLESVDQKAALTLSVKYALWRAGEDDEHDEGLLSSITKGINVVKSASATSPTSVHGASDDELSYEADEALDVQDEASESAVQGGDGVDGTDVDEAADTPEGDVAGGEPAALAPAVEGTKPLEVKTAPPRKEVRAPLPSPAARTPPASGTAPRKSVVASPPLSSGGGSKGSATSADTADTARWKKENARLRSDVKAKEKLLANVQRQLKICEEEIVALENECKDRIAEVQKELAMVREEKDADERNFVQALEVKDQQVTSLKTDMAALQTRAQSQESEIASLKAQVAEVIESKENLWSNAASASNESEQLITSLRTELQETLTAMNNIKREYAESKMTVFTRQSQLETTNAELMNNVANLERELAKMKEAAAASGGAAPGTPNGASSQAFGFNGVSSSSGSGANATWTDDYRKLQQTLVITKKSLHDETRKSEIQRQEIITLNEEVKRLKDVLETTQIASTRHLLAAQKETEELKEKLKQLDTRGADTSSAESDARIQTLTNRLLEKQESIDALRSKLTTMDVRLVDAQNRARNAEEKLAHIERNGGIDDMEMATPIGKRNGGSGMRSRNRMSNAISRVAPVVERSARVVSALDVFDRWLMFLGRIFLSYPFARLAMVCYFALIHFWVFVVLSFHTSHLNEEVEQQQHAPGVNGYGNGIIPEGPGVLHPGA</sequence>
<accession>A0AAV2Z8U2</accession>
<evidence type="ECO:0000313" key="11">
    <source>
        <dbReference type="Proteomes" id="UP001146120"/>
    </source>
</evidence>
<evidence type="ECO:0000256" key="9">
    <source>
        <dbReference type="SAM" id="Phobius"/>
    </source>
</evidence>
<reference evidence="10" key="1">
    <citation type="submission" date="2022-11" db="EMBL/GenBank/DDBJ databases">
        <authorList>
            <person name="Morgan W.R."/>
            <person name="Tartar A."/>
        </authorList>
    </citation>
    <scope>NUCLEOTIDE SEQUENCE</scope>
    <source>
        <strain evidence="10">ARSEF 373</strain>
    </source>
</reference>
<keyword evidence="5 7" id="KW-0175">Coiled coil</keyword>
<dbReference type="AlphaFoldDB" id="A0AAV2Z8U2"/>
<dbReference type="PANTHER" id="PTHR13815:SF7">
    <property type="entry name" value="GOLGIN SUBFAMILY A MEMBER 5"/>
    <property type="match status" value="1"/>
</dbReference>
<feature type="coiled-coil region" evidence="7">
    <location>
        <begin position="199"/>
        <end position="382"/>
    </location>
</feature>
<protein>
    <recommendedName>
        <fullName evidence="12">Golgin-84</fullName>
    </recommendedName>
</protein>
<evidence type="ECO:0000256" key="2">
    <source>
        <dbReference type="ARBA" id="ARBA00022692"/>
    </source>
</evidence>
<evidence type="ECO:0000256" key="1">
    <source>
        <dbReference type="ARBA" id="ARBA00004194"/>
    </source>
</evidence>
<evidence type="ECO:0000256" key="6">
    <source>
        <dbReference type="ARBA" id="ARBA00023136"/>
    </source>
</evidence>
<evidence type="ECO:0000256" key="5">
    <source>
        <dbReference type="ARBA" id="ARBA00023054"/>
    </source>
</evidence>
<reference evidence="10" key="2">
    <citation type="journal article" date="2023" name="Microbiol Resour">
        <title>Decontamination and Annotation of the Draft Genome Sequence of the Oomycete Lagenidium giganteum ARSEF 373.</title>
        <authorList>
            <person name="Morgan W.R."/>
            <person name="Tartar A."/>
        </authorList>
    </citation>
    <scope>NUCLEOTIDE SEQUENCE</scope>
    <source>
        <strain evidence="10">ARSEF 373</strain>
    </source>
</reference>
<keyword evidence="4" id="KW-0333">Golgi apparatus</keyword>
<evidence type="ECO:0000313" key="10">
    <source>
        <dbReference type="EMBL" id="DBA02325.1"/>
    </source>
</evidence>
<proteinExistence type="predicted"/>
<name>A0AAV2Z8U2_9STRA</name>
<feature type="transmembrane region" description="Helical" evidence="9">
    <location>
        <begin position="624"/>
        <end position="644"/>
    </location>
</feature>
<feature type="coiled-coil region" evidence="7">
    <location>
        <begin position="444"/>
        <end position="557"/>
    </location>
</feature>
<evidence type="ECO:0008006" key="12">
    <source>
        <dbReference type="Google" id="ProtNLM"/>
    </source>
</evidence>
<comment type="caution">
    <text evidence="10">The sequence shown here is derived from an EMBL/GenBank/DDBJ whole genome shotgun (WGS) entry which is preliminary data.</text>
</comment>
<keyword evidence="3 9" id="KW-1133">Transmembrane helix</keyword>
<evidence type="ECO:0000256" key="7">
    <source>
        <dbReference type="SAM" id="Coils"/>
    </source>
</evidence>
<dbReference type="Proteomes" id="UP001146120">
    <property type="component" value="Unassembled WGS sequence"/>
</dbReference>
<dbReference type="GO" id="GO:0031985">
    <property type="term" value="C:Golgi cisterna"/>
    <property type="evidence" value="ECO:0007669"/>
    <property type="project" value="TreeGrafter"/>
</dbReference>
<comment type="subcellular location">
    <subcellularLocation>
        <location evidence="1">Golgi apparatus membrane</location>
        <topology evidence="1">Single-pass membrane protein</topology>
    </subcellularLocation>
</comment>
<dbReference type="GO" id="GO:0000139">
    <property type="term" value="C:Golgi membrane"/>
    <property type="evidence" value="ECO:0007669"/>
    <property type="project" value="UniProtKB-SubCell"/>
</dbReference>
<organism evidence="10 11">
    <name type="scientific">Lagenidium giganteum</name>
    <dbReference type="NCBI Taxonomy" id="4803"/>
    <lineage>
        <taxon>Eukaryota</taxon>
        <taxon>Sar</taxon>
        <taxon>Stramenopiles</taxon>
        <taxon>Oomycota</taxon>
        <taxon>Peronosporomycetes</taxon>
        <taxon>Pythiales</taxon>
        <taxon>Pythiaceae</taxon>
    </lineage>
</organism>
<dbReference type="EMBL" id="DAKRPA010000033">
    <property type="protein sequence ID" value="DBA02325.1"/>
    <property type="molecule type" value="Genomic_DNA"/>
</dbReference>
<evidence type="ECO:0000256" key="4">
    <source>
        <dbReference type="ARBA" id="ARBA00023034"/>
    </source>
</evidence>
<dbReference type="GO" id="GO:0000301">
    <property type="term" value="P:retrograde transport, vesicle recycling within Golgi"/>
    <property type="evidence" value="ECO:0007669"/>
    <property type="project" value="TreeGrafter"/>
</dbReference>
<keyword evidence="11" id="KW-1185">Reference proteome</keyword>
<evidence type="ECO:0000256" key="3">
    <source>
        <dbReference type="ARBA" id="ARBA00022989"/>
    </source>
</evidence>
<feature type="compositionally biased region" description="Acidic residues" evidence="8">
    <location>
        <begin position="101"/>
        <end position="113"/>
    </location>
</feature>
<feature type="region of interest" description="Disordered" evidence="8">
    <location>
        <begin position="562"/>
        <end position="581"/>
    </location>
</feature>
<dbReference type="InterPro" id="IPR019177">
    <property type="entry name" value="Golgin_subfamily_A_member_5"/>
</dbReference>
<dbReference type="PANTHER" id="PTHR13815">
    <property type="entry name" value="GOLGIN-84"/>
    <property type="match status" value="1"/>
</dbReference>
<dbReference type="GO" id="GO:0007030">
    <property type="term" value="P:Golgi organization"/>
    <property type="evidence" value="ECO:0007669"/>
    <property type="project" value="InterPro"/>
</dbReference>
<dbReference type="Pfam" id="PF09787">
    <property type="entry name" value="Golgin_A5"/>
    <property type="match status" value="1"/>
</dbReference>